<keyword evidence="7" id="KW-0238">DNA-binding</keyword>
<comment type="caution">
    <text evidence="12">The sequence shown here is derived from an EMBL/GenBank/DDBJ whole genome shotgun (WGS) entry which is preliminary data.</text>
</comment>
<evidence type="ECO:0000256" key="10">
    <source>
        <dbReference type="PROSITE-ProRule" id="PRU00221"/>
    </source>
</evidence>
<evidence type="ECO:0000256" key="2">
    <source>
        <dbReference type="ARBA" id="ARBA00005434"/>
    </source>
</evidence>
<feature type="region of interest" description="Disordered" evidence="11">
    <location>
        <begin position="1"/>
        <end position="76"/>
    </location>
</feature>
<comment type="subcellular location">
    <subcellularLocation>
        <location evidence="1">Nucleus</location>
    </subcellularLocation>
</comment>
<dbReference type="Gene3D" id="4.10.60.10">
    <property type="entry name" value="Zinc finger, CCHC-type"/>
    <property type="match status" value="1"/>
</dbReference>
<dbReference type="SUPFAM" id="SSF50978">
    <property type="entry name" value="WD40 repeat-like"/>
    <property type="match status" value="1"/>
</dbReference>
<dbReference type="GO" id="GO:0080008">
    <property type="term" value="C:Cul4-RING E3 ubiquitin ligase complex"/>
    <property type="evidence" value="ECO:0007669"/>
    <property type="project" value="InterPro"/>
</dbReference>
<protein>
    <recommendedName>
        <fullName evidence="14">Protein DAMAGED DNA-BINDING 2</fullName>
    </recommendedName>
</protein>
<dbReference type="GO" id="GO:0009411">
    <property type="term" value="P:response to UV"/>
    <property type="evidence" value="ECO:0007669"/>
    <property type="project" value="TreeGrafter"/>
</dbReference>
<keyword evidence="8" id="KW-0234">DNA repair</keyword>
<evidence type="ECO:0008006" key="14">
    <source>
        <dbReference type="Google" id="ProtNLM"/>
    </source>
</evidence>
<dbReference type="InterPro" id="IPR036322">
    <property type="entry name" value="WD40_repeat_dom_sf"/>
</dbReference>
<dbReference type="InterPro" id="IPR001680">
    <property type="entry name" value="WD40_rpt"/>
</dbReference>
<dbReference type="EMBL" id="CM035439">
    <property type="protein sequence ID" value="KAH7283730.1"/>
    <property type="molecule type" value="Genomic_DNA"/>
</dbReference>
<dbReference type="PROSITE" id="PS50082">
    <property type="entry name" value="WD_REPEATS_2"/>
    <property type="match status" value="1"/>
</dbReference>
<evidence type="ECO:0000256" key="11">
    <source>
        <dbReference type="SAM" id="MobiDB-lite"/>
    </source>
</evidence>
<evidence type="ECO:0000256" key="4">
    <source>
        <dbReference type="ARBA" id="ARBA00022737"/>
    </source>
</evidence>
<feature type="compositionally biased region" description="Basic residues" evidence="11">
    <location>
        <begin position="1"/>
        <end position="10"/>
    </location>
</feature>
<name>A0A8T2QJG6_CERRI</name>
<evidence type="ECO:0000256" key="7">
    <source>
        <dbReference type="ARBA" id="ARBA00023125"/>
    </source>
</evidence>
<dbReference type="InterPro" id="IPR033312">
    <property type="entry name" value="DDB2"/>
</dbReference>
<dbReference type="PROSITE" id="PS50294">
    <property type="entry name" value="WD_REPEATS_REGION"/>
    <property type="match status" value="1"/>
</dbReference>
<keyword evidence="3 10" id="KW-0853">WD repeat</keyword>
<dbReference type="GO" id="GO:0003684">
    <property type="term" value="F:damaged DNA binding"/>
    <property type="evidence" value="ECO:0007669"/>
    <property type="project" value="InterPro"/>
</dbReference>
<evidence type="ECO:0000256" key="8">
    <source>
        <dbReference type="ARBA" id="ARBA00023204"/>
    </source>
</evidence>
<evidence type="ECO:0000256" key="9">
    <source>
        <dbReference type="ARBA" id="ARBA00023242"/>
    </source>
</evidence>
<dbReference type="Gene3D" id="2.130.10.10">
    <property type="entry name" value="YVTN repeat-like/Quinoprotein amine dehydrogenase"/>
    <property type="match status" value="1"/>
</dbReference>
<keyword evidence="9" id="KW-0539">Nucleus</keyword>
<comment type="similarity">
    <text evidence="2">Belongs to the WD repeat DDB2/WDR76 family.</text>
</comment>
<dbReference type="GO" id="GO:0006281">
    <property type="term" value="P:DNA repair"/>
    <property type="evidence" value="ECO:0007669"/>
    <property type="project" value="UniProtKB-KW"/>
</dbReference>
<sequence>MAGRPRRTVRKVIVERDSESEESSDEEMENDAFQDEEVDEVLAPEGNGEEEEGDEEERECVTEEPTATPGQGVKKRQKHILISLKTAKVCKVCKGTDHQAGFVGSIYVDCPNRPCFLCKQPGHTTATCPHRIASEHGVTPAPRRQSLGMVDFVHERQLRSKMPKMTPPTVIPNRVDCAIIKLHSRRVTHLEFHPTKDNILISGDKKGQVGIWDFEKVYEKTVYSSIHTCIVGSIKFHPANSDMIYSCGADGTVSCSDLETGMPNVAIDMNPDGWNGPATWRMIYGMDVNPERNIVLAGDNAGVLHQVDIRTNNRIGKPLLIHKKGSKVVGIHCNPADPNLFISSGNDHMARIWDLRYLDMQSQLAELPHPRVVNSAYFSPISGNKILTTCQDNRLRVYDCIFSDLAEPSREIVHSHDFNRYLTCFRAEWDPKDTTENLAVIGRYISDDFDGIALHPIDFIDTSTGQLVAEVVDRNITTITPVNKLHPRLDVLASGSSRSLYIWRPEDEMDDDKRNSEVEYDKKKKATIFTVLDYAGSKKGKDKSFDGDEDDDEDDDIMCSSKRGKKRAYTSPSTKQKKL</sequence>
<evidence type="ECO:0000256" key="1">
    <source>
        <dbReference type="ARBA" id="ARBA00004123"/>
    </source>
</evidence>
<evidence type="ECO:0000256" key="5">
    <source>
        <dbReference type="ARBA" id="ARBA00022763"/>
    </source>
</evidence>
<feature type="repeat" description="WD" evidence="10">
    <location>
        <begin position="180"/>
        <end position="215"/>
    </location>
</feature>
<gene>
    <name evidence="12" type="ORF">KP509_34G021200</name>
</gene>
<feature type="compositionally biased region" description="Polar residues" evidence="11">
    <location>
        <begin position="570"/>
        <end position="579"/>
    </location>
</feature>
<dbReference type="PANTHER" id="PTHR15169:SF0">
    <property type="entry name" value="DNA DAMAGE-BINDING PROTEIN 2"/>
    <property type="match status" value="1"/>
</dbReference>
<feature type="compositionally biased region" description="Acidic residues" evidence="11">
    <location>
        <begin position="547"/>
        <end position="557"/>
    </location>
</feature>
<evidence type="ECO:0000313" key="13">
    <source>
        <dbReference type="Proteomes" id="UP000825935"/>
    </source>
</evidence>
<dbReference type="Pfam" id="PF00400">
    <property type="entry name" value="WD40"/>
    <property type="match status" value="1"/>
</dbReference>
<evidence type="ECO:0000256" key="3">
    <source>
        <dbReference type="ARBA" id="ARBA00022574"/>
    </source>
</evidence>
<keyword evidence="6" id="KW-0833">Ubl conjugation pathway</keyword>
<dbReference type="AlphaFoldDB" id="A0A8T2QJG6"/>
<dbReference type="OrthoDB" id="9890280at2759"/>
<dbReference type="GO" id="GO:0005634">
    <property type="term" value="C:nucleus"/>
    <property type="evidence" value="ECO:0007669"/>
    <property type="project" value="UniProtKB-SubCell"/>
</dbReference>
<dbReference type="SMART" id="SM00320">
    <property type="entry name" value="WD40"/>
    <property type="match status" value="6"/>
</dbReference>
<dbReference type="Proteomes" id="UP000825935">
    <property type="component" value="Chromosome 34"/>
</dbReference>
<reference evidence="12" key="1">
    <citation type="submission" date="2021-08" db="EMBL/GenBank/DDBJ databases">
        <title>WGS assembly of Ceratopteris richardii.</title>
        <authorList>
            <person name="Marchant D.B."/>
            <person name="Chen G."/>
            <person name="Jenkins J."/>
            <person name="Shu S."/>
            <person name="Leebens-Mack J."/>
            <person name="Grimwood J."/>
            <person name="Schmutz J."/>
            <person name="Soltis P."/>
            <person name="Soltis D."/>
            <person name="Chen Z.-H."/>
        </authorList>
    </citation>
    <scope>NUCLEOTIDE SEQUENCE</scope>
    <source>
        <strain evidence="12">Whitten #5841</strain>
        <tissue evidence="12">Leaf</tissue>
    </source>
</reference>
<feature type="compositionally biased region" description="Acidic residues" evidence="11">
    <location>
        <begin position="18"/>
        <end position="58"/>
    </location>
</feature>
<evidence type="ECO:0000313" key="12">
    <source>
        <dbReference type="EMBL" id="KAH7283730.1"/>
    </source>
</evidence>
<organism evidence="12 13">
    <name type="scientific">Ceratopteris richardii</name>
    <name type="common">Triangle waterfern</name>
    <dbReference type="NCBI Taxonomy" id="49495"/>
    <lineage>
        <taxon>Eukaryota</taxon>
        <taxon>Viridiplantae</taxon>
        <taxon>Streptophyta</taxon>
        <taxon>Embryophyta</taxon>
        <taxon>Tracheophyta</taxon>
        <taxon>Polypodiopsida</taxon>
        <taxon>Polypodiidae</taxon>
        <taxon>Polypodiales</taxon>
        <taxon>Pteridineae</taxon>
        <taxon>Pteridaceae</taxon>
        <taxon>Parkerioideae</taxon>
        <taxon>Ceratopteris</taxon>
    </lineage>
</organism>
<dbReference type="InterPro" id="IPR015943">
    <property type="entry name" value="WD40/YVTN_repeat-like_dom_sf"/>
</dbReference>
<keyword evidence="13" id="KW-1185">Reference proteome</keyword>
<keyword evidence="4" id="KW-0677">Repeat</keyword>
<feature type="region of interest" description="Disordered" evidence="11">
    <location>
        <begin position="537"/>
        <end position="579"/>
    </location>
</feature>
<accession>A0A8T2QJG6</accession>
<proteinExistence type="inferred from homology"/>
<dbReference type="PANTHER" id="PTHR15169">
    <property type="entry name" value="DAMAGE-SPECIFIC DNA BINDING PROTEIN 2"/>
    <property type="match status" value="1"/>
</dbReference>
<keyword evidence="5" id="KW-0227">DNA damage</keyword>
<evidence type="ECO:0000256" key="6">
    <source>
        <dbReference type="ARBA" id="ARBA00022786"/>
    </source>
</evidence>
<dbReference type="OMA" id="DSIFGNM"/>